<accession>A0A9Q1IBP4</accession>
<keyword evidence="2" id="KW-0732">Signal</keyword>
<feature type="signal peptide" evidence="2">
    <location>
        <begin position="1"/>
        <end position="23"/>
    </location>
</feature>
<gene>
    <name evidence="3" type="ORF">SKAU_G00402440</name>
</gene>
<organism evidence="3 4">
    <name type="scientific">Synaphobranchus kaupii</name>
    <name type="common">Kaup's arrowtooth eel</name>
    <dbReference type="NCBI Taxonomy" id="118154"/>
    <lineage>
        <taxon>Eukaryota</taxon>
        <taxon>Metazoa</taxon>
        <taxon>Chordata</taxon>
        <taxon>Craniata</taxon>
        <taxon>Vertebrata</taxon>
        <taxon>Euteleostomi</taxon>
        <taxon>Actinopterygii</taxon>
        <taxon>Neopterygii</taxon>
        <taxon>Teleostei</taxon>
        <taxon>Anguilliformes</taxon>
        <taxon>Synaphobranchidae</taxon>
        <taxon>Synaphobranchus</taxon>
    </lineage>
</organism>
<reference evidence="3" key="1">
    <citation type="journal article" date="2023" name="Science">
        <title>Genome structures resolve the early diversification of teleost fishes.</title>
        <authorList>
            <person name="Parey E."/>
            <person name="Louis A."/>
            <person name="Montfort J."/>
            <person name="Bouchez O."/>
            <person name="Roques C."/>
            <person name="Iampietro C."/>
            <person name="Lluch J."/>
            <person name="Castinel A."/>
            <person name="Donnadieu C."/>
            <person name="Desvignes T."/>
            <person name="Floi Bucao C."/>
            <person name="Jouanno E."/>
            <person name="Wen M."/>
            <person name="Mejri S."/>
            <person name="Dirks R."/>
            <person name="Jansen H."/>
            <person name="Henkel C."/>
            <person name="Chen W.J."/>
            <person name="Zahm M."/>
            <person name="Cabau C."/>
            <person name="Klopp C."/>
            <person name="Thompson A.W."/>
            <person name="Robinson-Rechavi M."/>
            <person name="Braasch I."/>
            <person name="Lecointre G."/>
            <person name="Bobe J."/>
            <person name="Postlethwait J.H."/>
            <person name="Berthelot C."/>
            <person name="Roest Crollius H."/>
            <person name="Guiguen Y."/>
        </authorList>
    </citation>
    <scope>NUCLEOTIDE SEQUENCE</scope>
    <source>
        <tissue evidence="3">Blood</tissue>
    </source>
</reference>
<feature type="compositionally biased region" description="Polar residues" evidence="1">
    <location>
        <begin position="76"/>
        <end position="85"/>
    </location>
</feature>
<sequence length="103" mass="11815">MRSRQALLMVFYTFLQTWRGADGELLRRRRQALALHEASAQASFGKEQIRRGNGLTPERFGRGQTSNKDKDPRSAWNASETTQKTARPVQKTAQLYMDRGMLD</sequence>
<proteinExistence type="predicted"/>
<evidence type="ECO:0000256" key="1">
    <source>
        <dbReference type="SAM" id="MobiDB-lite"/>
    </source>
</evidence>
<evidence type="ECO:0000313" key="4">
    <source>
        <dbReference type="Proteomes" id="UP001152622"/>
    </source>
</evidence>
<protein>
    <recommendedName>
        <fullName evidence="5">Secreted protein</fullName>
    </recommendedName>
</protein>
<evidence type="ECO:0000313" key="3">
    <source>
        <dbReference type="EMBL" id="KAJ8334605.1"/>
    </source>
</evidence>
<feature type="region of interest" description="Disordered" evidence="1">
    <location>
        <begin position="42"/>
        <end position="103"/>
    </location>
</feature>
<dbReference type="Proteomes" id="UP001152622">
    <property type="component" value="Chromosome 21"/>
</dbReference>
<keyword evidence="4" id="KW-1185">Reference proteome</keyword>
<evidence type="ECO:0000256" key="2">
    <source>
        <dbReference type="SAM" id="SignalP"/>
    </source>
</evidence>
<feature type="chain" id="PRO_5040112721" description="Secreted protein" evidence="2">
    <location>
        <begin position="24"/>
        <end position="103"/>
    </location>
</feature>
<comment type="caution">
    <text evidence="3">The sequence shown here is derived from an EMBL/GenBank/DDBJ whole genome shotgun (WGS) entry which is preliminary data.</text>
</comment>
<name>A0A9Q1IBP4_SYNKA</name>
<dbReference type="AlphaFoldDB" id="A0A9Q1IBP4"/>
<evidence type="ECO:0008006" key="5">
    <source>
        <dbReference type="Google" id="ProtNLM"/>
    </source>
</evidence>
<dbReference type="EMBL" id="JAINUF010000021">
    <property type="protein sequence ID" value="KAJ8334605.1"/>
    <property type="molecule type" value="Genomic_DNA"/>
</dbReference>